<keyword evidence="2" id="KW-1185">Reference proteome</keyword>
<evidence type="ECO:0008006" key="3">
    <source>
        <dbReference type="Google" id="ProtNLM"/>
    </source>
</evidence>
<dbReference type="EMBL" id="JAJNBZ010000003">
    <property type="protein sequence ID" value="MCE5168964.1"/>
    <property type="molecule type" value="Genomic_DNA"/>
</dbReference>
<protein>
    <recommendedName>
        <fullName evidence="3">DUF2577 domain-containing protein</fullName>
    </recommendedName>
</protein>
<reference evidence="1 2" key="1">
    <citation type="submission" date="2021-11" db="EMBL/GenBank/DDBJ databases">
        <title>Draft genome sequence of Paenibacillus profundus YoMME, a new Gram-positive bacteria with exoelectrogenic properties.</title>
        <authorList>
            <person name="Hubenova Y."/>
            <person name="Hubenova E."/>
            <person name="Manasiev Y."/>
            <person name="Peykov S."/>
            <person name="Mitov M."/>
        </authorList>
    </citation>
    <scope>NUCLEOTIDE SEQUENCE [LARGE SCALE GENOMIC DNA]</scope>
    <source>
        <strain evidence="1 2">YoMME</strain>
    </source>
</reference>
<gene>
    <name evidence="1" type="ORF">LQV63_06535</name>
</gene>
<name>A0ABS8YDJ3_9BACL</name>
<evidence type="ECO:0000313" key="1">
    <source>
        <dbReference type="EMBL" id="MCE5168964.1"/>
    </source>
</evidence>
<proteinExistence type="predicted"/>
<organism evidence="1 2">
    <name type="scientific">Paenibacillus profundus</name>
    <dbReference type="NCBI Taxonomy" id="1173085"/>
    <lineage>
        <taxon>Bacteria</taxon>
        <taxon>Bacillati</taxon>
        <taxon>Bacillota</taxon>
        <taxon>Bacilli</taxon>
        <taxon>Bacillales</taxon>
        <taxon>Paenibacillaceae</taxon>
        <taxon>Paenibacillus</taxon>
    </lineage>
</organism>
<dbReference type="Proteomes" id="UP001199916">
    <property type="component" value="Unassembled WGS sequence"/>
</dbReference>
<accession>A0ABS8YDJ3</accession>
<sequence>MGANRAVGALEAWMDHRLSGMAGAQLGTIIRMGAADADVELDGEAGLIRYQLPVVQQASEVVLEAGSRVLVVFTETNGGGGVIVGKVAGE</sequence>
<comment type="caution">
    <text evidence="1">The sequence shown here is derived from an EMBL/GenBank/DDBJ whole genome shotgun (WGS) entry which is preliminary data.</text>
</comment>
<evidence type="ECO:0000313" key="2">
    <source>
        <dbReference type="Proteomes" id="UP001199916"/>
    </source>
</evidence>
<dbReference type="RefSeq" id="WP_019422691.1">
    <property type="nucleotide sequence ID" value="NZ_JAJNBZ010000003.1"/>
</dbReference>